<dbReference type="Proteomes" id="UP000694409">
    <property type="component" value="Unassembled WGS sequence"/>
</dbReference>
<reference evidence="1" key="1">
    <citation type="submission" date="2025-08" db="UniProtKB">
        <authorList>
            <consortium name="Ensembl"/>
        </authorList>
    </citation>
    <scope>IDENTIFICATION</scope>
</reference>
<organism evidence="1 2">
    <name type="scientific">Serinus canaria</name>
    <name type="common">Island canary</name>
    <name type="synonym">Fringilla canaria</name>
    <dbReference type="NCBI Taxonomy" id="9135"/>
    <lineage>
        <taxon>Eukaryota</taxon>
        <taxon>Metazoa</taxon>
        <taxon>Chordata</taxon>
        <taxon>Craniata</taxon>
        <taxon>Vertebrata</taxon>
        <taxon>Euteleostomi</taxon>
        <taxon>Archelosauria</taxon>
        <taxon>Archosauria</taxon>
        <taxon>Dinosauria</taxon>
        <taxon>Saurischia</taxon>
        <taxon>Theropoda</taxon>
        <taxon>Coelurosauria</taxon>
        <taxon>Aves</taxon>
        <taxon>Neognathae</taxon>
        <taxon>Neoaves</taxon>
        <taxon>Telluraves</taxon>
        <taxon>Australaves</taxon>
        <taxon>Passeriformes</taxon>
        <taxon>Passeroidea</taxon>
        <taxon>Fringillidae</taxon>
        <taxon>Carduelinae</taxon>
        <taxon>Serinus</taxon>
    </lineage>
</organism>
<reference evidence="1" key="2">
    <citation type="submission" date="2025-09" db="UniProtKB">
        <authorList>
            <consortium name="Ensembl"/>
        </authorList>
    </citation>
    <scope>IDENTIFICATION</scope>
</reference>
<protein>
    <submittedName>
        <fullName evidence="1">Uncharacterized protein</fullName>
    </submittedName>
</protein>
<proteinExistence type="predicted"/>
<evidence type="ECO:0000313" key="1">
    <source>
        <dbReference type="Ensembl" id="ENSSCAP00000000064.1"/>
    </source>
</evidence>
<sequence length="91" mass="10531">FISSLPVPSPWDTQEEEQRWILRSCPESQKGNFGAEIAAHERRDRSKKFKGCWHGASGRNSKFSCYFCLGTGISLLFSPRREDFFLLRTFP</sequence>
<accession>A0A8C9KTD3</accession>
<name>A0A8C9KTD3_SERCA</name>
<keyword evidence="2" id="KW-1185">Reference proteome</keyword>
<dbReference type="Ensembl" id="ENSSCAT00000000073.1">
    <property type="protein sequence ID" value="ENSSCAP00000000064.1"/>
    <property type="gene ID" value="ENSSCAG00000000055.1"/>
</dbReference>
<evidence type="ECO:0000313" key="2">
    <source>
        <dbReference type="Proteomes" id="UP000694409"/>
    </source>
</evidence>
<dbReference type="AlphaFoldDB" id="A0A8C9KTD3"/>